<evidence type="ECO:0000259" key="17">
    <source>
        <dbReference type="Pfam" id="PF12583"/>
    </source>
</evidence>
<dbReference type="PROSITE" id="PS00137">
    <property type="entry name" value="SUBTILASE_HIS"/>
    <property type="match status" value="1"/>
</dbReference>
<dbReference type="InterPro" id="IPR022398">
    <property type="entry name" value="Peptidase_S8_His-AS"/>
</dbReference>
<evidence type="ECO:0000256" key="13">
    <source>
        <dbReference type="SAM" id="SignalP"/>
    </source>
</evidence>
<protein>
    <recommendedName>
        <fullName evidence="4">Tripeptidyl-peptidase 2</fullName>
        <ecNumber evidence="3">3.4.14.10</ecNumber>
    </recommendedName>
    <alternativeName>
        <fullName evidence="9">Tripeptidyl aminopeptidase</fullName>
    </alternativeName>
</protein>
<evidence type="ECO:0000313" key="20">
    <source>
        <dbReference type="EMBL" id="GFG29214.1"/>
    </source>
</evidence>
<feature type="region of interest" description="Disordered" evidence="12">
    <location>
        <begin position="1137"/>
        <end position="1156"/>
    </location>
</feature>
<evidence type="ECO:0000259" key="16">
    <source>
        <dbReference type="Pfam" id="PF12580"/>
    </source>
</evidence>
<keyword evidence="21" id="KW-1185">Reference proteome</keyword>
<evidence type="ECO:0000259" key="19">
    <source>
        <dbReference type="Pfam" id="PF21316"/>
    </source>
</evidence>
<evidence type="ECO:0000256" key="6">
    <source>
        <dbReference type="ARBA" id="ARBA00022670"/>
    </source>
</evidence>
<evidence type="ECO:0000256" key="10">
    <source>
        <dbReference type="PROSITE-ProRule" id="PRU01240"/>
    </source>
</evidence>
<dbReference type="PANTHER" id="PTHR43806:SF14">
    <property type="entry name" value="TRIPEPTIDYL-PEPTIDASE 2"/>
    <property type="match status" value="1"/>
</dbReference>
<evidence type="ECO:0000256" key="7">
    <source>
        <dbReference type="ARBA" id="ARBA00022801"/>
    </source>
</evidence>
<sequence>MSIHFLFSHCVLEFLQVDGQHTLAENIADNGGIREAYRAYQRYKERHDPEEALPGMEDFSHDQLLFLAFANIWCTDEGPDYAETSLEDSHSPGKYRVLGPLSNSPEFSKIWNCPPNSTMNASNRCIIWEMAGVVDHEFPVWGLLPKKETGVTAFLTKYPEYDGRGITIAIFDSGVDPGAPGLQVTSEGKPKVIERFDCTGSGDVDTSTVVQAKDGKIQGLSGRTLKIPAEWKNPTGNFHIGLKNGFELYPATLRDRIEKERKEKLWDPGHKHALAQATRKLQEFEVKNPQVTAASDKLQKEELEAQMEVLKSLDKNYRDVGPAYDCVVFHDGEMWRQVACVDTSESGDLASCYLLGEYSLTRDFATLTKSDQLSYSVNIHENGNLLEIVGMSSSHGTHVASIAAACFPDSPEKNGVAPGAQIVSLTIGDIRLGTMETGTGLVRAMIQVMQHAKTSKIHVINMSYGEPVHFSNSGRIGELMNEVINKYGVVWVSSAGNNGPALCTVSCPPNISTTSVIGVGAYVSPDMMVAEYSLRQKLAGMPYTWSSRGPTIDGDYGVNVCAPGGAITSVPGFTLRNCELINGTSMASPHVCGAVAVLLSGLEQKHIPYSPYSVKRALENTTLCLDTVDSFAQGHGLLQVERAFEHLSTYYDQPEREVRFQVICGPNNTKGIHLRGGLQDSIKDCPVSVEPFFADPDNTDASHKIGFGIKLALVCSEPWVECPSHLDLMNIARLFTIRIDPTGLPTGVHASSIKAYDVSCVEKGPVFRVPITVVRPTQLPRELLRPELNFTNVAFKPNTVRRHFILVPDEATWAVLQLRCVEKDKCGRFVLHCLQLRPKMACRTLECYKLISISSQSEVTRGFPVRGGLVLEVVVAKYWANLGEVTLDYSIEFHGLKPERPVITMHGADGILSLELRSGMRREKISPAVTLKNTVQVLRPGESKVIPLSTRDVIPPSRQIYELQLTYSFHIPKATEVTPNSPVLSDMLYESEFESQLWMLFDSNKQFLAAGDAYPSKYMVKAEKGDYVLKLHIRHEKKDLLDRMVDQPLLLNHKLPSSLSLDVYSSWAQATTSGKKLEKGSLPQGQTVPIYIAPLADDRISKGVPVGHYLSGTVTFAKDVIGKKVDVYPFTYVLPEPPKKSSSSKSSDTKDKEKTKLEEYNDEIRDLKTSWLAKLEPVEQAVSLYEELKDLYPDHLVVHTAMLQCLEPIEPKKQLPFIENVNVPEHSVSATAHQIINVADTIINSVNQAQLLTYFGTKADLEPDASKTKTLMEQQKAALVEALSRKGSAMCRIYAITNAAGRKGDDDEEEEHSPAAPVAVSLDSIDNVWRDVLRFTDTNDTKVLNFLLWHSVVHKHWGRVLKILFKVGEEKPSRELDKKSCEAGHKLGWEHYVRHVESSLPVRYPPAYRPF</sequence>
<dbReference type="Gene3D" id="1.25.40.710">
    <property type="match status" value="1"/>
</dbReference>
<dbReference type="InterPro" id="IPR000718">
    <property type="entry name" value="Peptidase_M13"/>
</dbReference>
<dbReference type="InterPro" id="IPR048383">
    <property type="entry name" value="TPPII_Ig-like-1"/>
</dbReference>
<evidence type="ECO:0000256" key="11">
    <source>
        <dbReference type="SAM" id="Coils"/>
    </source>
</evidence>
<keyword evidence="13" id="KW-0732">Signal</keyword>
<dbReference type="InterPro" id="IPR018497">
    <property type="entry name" value="Peptidase_M13_C"/>
</dbReference>
<dbReference type="InterPro" id="IPR022229">
    <property type="entry name" value="TPPII_Ig-like-2"/>
</dbReference>
<comment type="caution">
    <text evidence="20">The sequence shown here is derived from an EMBL/GenBank/DDBJ whole genome shotgun (WGS) entry which is preliminary data.</text>
</comment>
<dbReference type="InterPro" id="IPR022232">
    <property type="entry name" value="TPPII_C_art"/>
</dbReference>
<dbReference type="OrthoDB" id="10256524at2759"/>
<dbReference type="GO" id="GO:0005829">
    <property type="term" value="C:cytosol"/>
    <property type="evidence" value="ECO:0007669"/>
    <property type="project" value="TreeGrafter"/>
</dbReference>
<feature type="domain" description="Tripeptidyl-peptidase II first Ig-like" evidence="18">
    <location>
        <begin position="658"/>
        <end position="774"/>
    </location>
</feature>
<dbReference type="PROSITE" id="PS51892">
    <property type="entry name" value="SUBTILASE"/>
    <property type="match status" value="1"/>
</dbReference>
<feature type="domain" description="Tripeptidyl peptidase II C-terminal" evidence="17">
    <location>
        <begin position="1148"/>
        <end position="1216"/>
    </location>
</feature>
<dbReference type="GO" id="GO:0004177">
    <property type="term" value="F:aminopeptidase activity"/>
    <property type="evidence" value="ECO:0007669"/>
    <property type="project" value="UniProtKB-KW"/>
</dbReference>
<keyword evidence="6 10" id="KW-0645">Protease</keyword>
<dbReference type="Pfam" id="PF12580">
    <property type="entry name" value="TPPII"/>
    <property type="match status" value="1"/>
</dbReference>
<dbReference type="InterPro" id="IPR023828">
    <property type="entry name" value="Peptidase_S8_Ser-AS"/>
</dbReference>
<dbReference type="Gene3D" id="6.10.250.3080">
    <property type="match status" value="1"/>
</dbReference>
<keyword evidence="8 10" id="KW-0720">Serine protease</keyword>
<dbReference type="PROSITE" id="PS00138">
    <property type="entry name" value="SUBTILASE_SER"/>
    <property type="match status" value="1"/>
</dbReference>
<dbReference type="InterPro" id="IPR024079">
    <property type="entry name" value="MetalloPept_cat_dom_sf"/>
</dbReference>
<dbReference type="PANTHER" id="PTHR43806">
    <property type="entry name" value="PEPTIDASE S8"/>
    <property type="match status" value="1"/>
</dbReference>
<dbReference type="FunFam" id="2.60.40.3170:FF:000003">
    <property type="entry name" value="tripeptidyl-peptidase 2"/>
    <property type="match status" value="1"/>
</dbReference>
<feature type="chain" id="PRO_5027052916" description="Tripeptidyl-peptidase 2" evidence="13">
    <location>
        <begin position="20"/>
        <end position="1411"/>
    </location>
</feature>
<feature type="coiled-coil region" evidence="11">
    <location>
        <begin position="293"/>
        <end position="320"/>
    </location>
</feature>
<dbReference type="GO" id="GO:0004222">
    <property type="term" value="F:metalloendopeptidase activity"/>
    <property type="evidence" value="ECO:0007669"/>
    <property type="project" value="InterPro"/>
</dbReference>
<dbReference type="EC" id="3.4.14.10" evidence="3"/>
<dbReference type="GO" id="GO:0008240">
    <property type="term" value="F:tripeptidyl-peptidase activity"/>
    <property type="evidence" value="ECO:0007669"/>
    <property type="project" value="UniProtKB-EC"/>
</dbReference>
<dbReference type="InterPro" id="IPR046939">
    <property type="entry name" value="TPPII_C_sf"/>
</dbReference>
<dbReference type="Pfam" id="PF21223">
    <property type="entry name" value="TPPII_Ig-like-1"/>
    <property type="match status" value="1"/>
</dbReference>
<organism evidence="20 21">
    <name type="scientific">Coptotermes formosanus</name>
    <name type="common">Formosan subterranean termite</name>
    <dbReference type="NCBI Taxonomy" id="36987"/>
    <lineage>
        <taxon>Eukaryota</taxon>
        <taxon>Metazoa</taxon>
        <taxon>Ecdysozoa</taxon>
        <taxon>Arthropoda</taxon>
        <taxon>Hexapoda</taxon>
        <taxon>Insecta</taxon>
        <taxon>Pterygota</taxon>
        <taxon>Neoptera</taxon>
        <taxon>Polyneoptera</taxon>
        <taxon>Dictyoptera</taxon>
        <taxon>Blattodea</taxon>
        <taxon>Blattoidea</taxon>
        <taxon>Termitoidae</taxon>
        <taxon>Rhinotermitidae</taxon>
        <taxon>Coptotermes</taxon>
    </lineage>
</organism>
<dbReference type="FunFam" id="3.40.50.200:FF:000039">
    <property type="entry name" value="Predicted protein"/>
    <property type="match status" value="1"/>
</dbReference>
<comment type="similarity">
    <text evidence="2 10">Belongs to the peptidase S8 family.</text>
</comment>
<feature type="active site" description="Charge relay system" evidence="10">
    <location>
        <position position="585"/>
    </location>
</feature>
<dbReference type="Pfam" id="PF21316">
    <property type="entry name" value="TPPII_GBD"/>
    <property type="match status" value="1"/>
</dbReference>
<feature type="domain" description="Tripeptidyl-peptidase II galactose-binding" evidence="19">
    <location>
        <begin position="795"/>
        <end position="883"/>
    </location>
</feature>
<dbReference type="InterPro" id="IPR046940">
    <property type="entry name" value="TPPII_Ig-like_sf"/>
</dbReference>
<dbReference type="CDD" id="cd04857">
    <property type="entry name" value="Peptidases_S8_Tripeptidyl_Aminopeptidase_II"/>
    <property type="match status" value="1"/>
</dbReference>
<dbReference type="PRINTS" id="PR00723">
    <property type="entry name" value="SUBTILISIN"/>
</dbReference>
<dbReference type="Pfam" id="PF12583">
    <property type="entry name" value="TPPII_C"/>
    <property type="match status" value="1"/>
</dbReference>
<evidence type="ECO:0000256" key="4">
    <source>
        <dbReference type="ARBA" id="ARBA00020244"/>
    </source>
</evidence>
<feature type="domain" description="Tripeptidyl peptidase II second Ig-like" evidence="16">
    <location>
        <begin position="920"/>
        <end position="1104"/>
    </location>
</feature>
<dbReference type="InterPro" id="IPR015500">
    <property type="entry name" value="Peptidase_S8_subtilisin-rel"/>
</dbReference>
<dbReference type="FunFam" id="3.40.50.200:FF:000003">
    <property type="entry name" value="Tripeptidyl peptidase 2"/>
    <property type="match status" value="1"/>
</dbReference>
<feature type="compositionally biased region" description="Basic and acidic residues" evidence="12">
    <location>
        <begin position="1147"/>
        <end position="1156"/>
    </location>
</feature>
<dbReference type="GO" id="GO:0006508">
    <property type="term" value="P:proteolysis"/>
    <property type="evidence" value="ECO:0007669"/>
    <property type="project" value="UniProtKB-KW"/>
</dbReference>
<evidence type="ECO:0000313" key="21">
    <source>
        <dbReference type="Proteomes" id="UP000502823"/>
    </source>
</evidence>
<dbReference type="InterPro" id="IPR048384">
    <property type="entry name" value="TPPII_GBD"/>
</dbReference>
<evidence type="ECO:0000256" key="12">
    <source>
        <dbReference type="SAM" id="MobiDB-lite"/>
    </source>
</evidence>
<evidence type="ECO:0000256" key="8">
    <source>
        <dbReference type="ARBA" id="ARBA00022825"/>
    </source>
</evidence>
<dbReference type="InterPro" id="IPR036852">
    <property type="entry name" value="Peptidase_S8/S53_dom_sf"/>
</dbReference>
<evidence type="ECO:0000256" key="2">
    <source>
        <dbReference type="ARBA" id="ARBA00011073"/>
    </source>
</evidence>
<evidence type="ECO:0000259" key="15">
    <source>
        <dbReference type="Pfam" id="PF01431"/>
    </source>
</evidence>
<evidence type="ECO:0000256" key="5">
    <source>
        <dbReference type="ARBA" id="ARBA00022438"/>
    </source>
</evidence>
<dbReference type="InterPro" id="IPR034051">
    <property type="entry name" value="TPP_II_domain"/>
</dbReference>
<proteinExistence type="inferred from homology"/>
<accession>A0A6L2PA06</accession>
<dbReference type="Gene3D" id="2.60.40.3170">
    <property type="match status" value="1"/>
</dbReference>
<name>A0A6L2PA06_COPFO</name>
<dbReference type="InParanoid" id="A0A6L2PA06"/>
<keyword evidence="7 10" id="KW-0378">Hydrolase</keyword>
<dbReference type="Pfam" id="PF01431">
    <property type="entry name" value="Peptidase_M13"/>
    <property type="match status" value="1"/>
</dbReference>
<feature type="domain" description="Peptidase S8/S53" evidence="14">
    <location>
        <begin position="163"/>
        <end position="636"/>
    </location>
</feature>
<evidence type="ECO:0000259" key="18">
    <source>
        <dbReference type="Pfam" id="PF21223"/>
    </source>
</evidence>
<dbReference type="SUPFAM" id="SSF52743">
    <property type="entry name" value="Subtilisin-like"/>
    <property type="match status" value="1"/>
</dbReference>
<dbReference type="InterPro" id="IPR050131">
    <property type="entry name" value="Peptidase_S8_subtilisin-like"/>
</dbReference>
<evidence type="ECO:0000256" key="9">
    <source>
        <dbReference type="ARBA" id="ARBA00032232"/>
    </source>
</evidence>
<evidence type="ECO:0000256" key="3">
    <source>
        <dbReference type="ARBA" id="ARBA00012462"/>
    </source>
</evidence>
<comment type="catalytic activity">
    <reaction evidence="1">
        <text>Release of an N-terminal tripeptide from a polypeptide.</text>
        <dbReference type="EC" id="3.4.14.10"/>
    </reaction>
</comment>
<dbReference type="EMBL" id="BLKM01000120">
    <property type="protein sequence ID" value="GFG29214.1"/>
    <property type="molecule type" value="Genomic_DNA"/>
</dbReference>
<feature type="domain" description="Peptidase M13 C-terminal" evidence="15">
    <location>
        <begin position="16"/>
        <end position="125"/>
    </location>
</feature>
<feature type="signal peptide" evidence="13">
    <location>
        <begin position="1"/>
        <end position="19"/>
    </location>
</feature>
<evidence type="ECO:0000259" key="14">
    <source>
        <dbReference type="Pfam" id="PF00082"/>
    </source>
</evidence>
<feature type="active site" description="Charge relay system" evidence="10">
    <location>
        <position position="395"/>
    </location>
</feature>
<reference evidence="21" key="1">
    <citation type="submission" date="2020-01" db="EMBL/GenBank/DDBJ databases">
        <title>Draft genome sequence of the Termite Coptotermes fromosanus.</title>
        <authorList>
            <person name="Itakura S."/>
            <person name="Yosikawa Y."/>
            <person name="Umezawa K."/>
        </authorList>
    </citation>
    <scope>NUCLEOTIDE SEQUENCE [LARGE SCALE GENOMIC DNA]</scope>
</reference>
<feature type="active site" description="Charge relay system" evidence="10">
    <location>
        <position position="172"/>
    </location>
</feature>
<dbReference type="SUPFAM" id="SSF55486">
    <property type="entry name" value="Metalloproteases ('zincins'), catalytic domain"/>
    <property type="match status" value="1"/>
</dbReference>
<keyword evidence="5" id="KW-0031">Aminopeptidase</keyword>
<dbReference type="InterPro" id="IPR000209">
    <property type="entry name" value="Peptidase_S8/S53_dom"/>
</dbReference>
<dbReference type="Gene3D" id="3.40.390.10">
    <property type="entry name" value="Collagenase (Catalytic Domain)"/>
    <property type="match status" value="1"/>
</dbReference>
<dbReference type="GO" id="GO:0004252">
    <property type="term" value="F:serine-type endopeptidase activity"/>
    <property type="evidence" value="ECO:0007669"/>
    <property type="project" value="UniProtKB-UniRule"/>
</dbReference>
<dbReference type="Pfam" id="PF00082">
    <property type="entry name" value="Peptidase_S8"/>
    <property type="match status" value="1"/>
</dbReference>
<dbReference type="Gene3D" id="3.40.50.200">
    <property type="entry name" value="Peptidase S8/S53 domain"/>
    <property type="match status" value="2"/>
</dbReference>
<dbReference type="FunCoup" id="A0A6L2PA06">
    <property type="interactions" value="1858"/>
</dbReference>
<dbReference type="PROSITE" id="PS51885">
    <property type="entry name" value="NEPRILYSIN"/>
    <property type="match status" value="1"/>
</dbReference>
<evidence type="ECO:0000256" key="1">
    <source>
        <dbReference type="ARBA" id="ARBA00001910"/>
    </source>
</evidence>
<gene>
    <name evidence="20" type="ORF">Cfor_09734</name>
</gene>
<dbReference type="Proteomes" id="UP000502823">
    <property type="component" value="Unassembled WGS sequence"/>
</dbReference>
<keyword evidence="11" id="KW-0175">Coiled coil</keyword>